<organism evidence="2 3">
    <name type="scientific">Rhodovarius crocodyli</name>
    <dbReference type="NCBI Taxonomy" id="1979269"/>
    <lineage>
        <taxon>Bacteria</taxon>
        <taxon>Pseudomonadati</taxon>
        <taxon>Pseudomonadota</taxon>
        <taxon>Alphaproteobacteria</taxon>
        <taxon>Acetobacterales</taxon>
        <taxon>Roseomonadaceae</taxon>
        <taxon>Rhodovarius</taxon>
    </lineage>
</organism>
<keyword evidence="3" id="KW-1185">Reference proteome</keyword>
<dbReference type="SUPFAM" id="SSF53850">
    <property type="entry name" value="Periplasmic binding protein-like II"/>
    <property type="match status" value="1"/>
</dbReference>
<dbReference type="Pfam" id="PF03401">
    <property type="entry name" value="TctC"/>
    <property type="match status" value="1"/>
</dbReference>
<evidence type="ECO:0000256" key="1">
    <source>
        <dbReference type="ARBA" id="ARBA00006987"/>
    </source>
</evidence>
<sequence>MAAIGCAAGTPARAEEAWPARPIKLVVPWPAGGPTDIFGRVVARELAARLGVPVVVDNRAGATGTIGVQHVARSQADGTTLLFANTTAVIGSIAALGEAPKPFDPVADFAPLGLLVETAVVLWAHQSTGLASFEQFLARARDRAQPPVPFGTTGSGAVSELAVEQLGRHFGLNLLKVPYRGTAPQVADLAAGHVQVGAADYPVAEGHVQSGRLRPLLVIGKERLPELPDTPTSAEYGITEPDFTIWNGAFAPAATPAPILARLRQELQQIGRGDAFRAVAEGKGNRLIFQAGAEATARLQAELAGRRAFDREASAHQG</sequence>
<evidence type="ECO:0000313" key="3">
    <source>
        <dbReference type="Proteomes" id="UP000282957"/>
    </source>
</evidence>
<name>A0A437M1F7_9PROT</name>
<dbReference type="AlphaFoldDB" id="A0A437M1F7"/>
<dbReference type="Gene3D" id="3.40.190.150">
    <property type="entry name" value="Bordetella uptake gene, domain 1"/>
    <property type="match status" value="1"/>
</dbReference>
<dbReference type="PANTHER" id="PTHR42928">
    <property type="entry name" value="TRICARBOXYLATE-BINDING PROTEIN"/>
    <property type="match status" value="1"/>
</dbReference>
<dbReference type="CDD" id="cd07012">
    <property type="entry name" value="PBP2_Bug_TTT"/>
    <property type="match status" value="1"/>
</dbReference>
<protein>
    <submittedName>
        <fullName evidence="2">Tripartite tricarboxylate transporter substrate binding protein</fullName>
    </submittedName>
</protein>
<dbReference type="InterPro" id="IPR005064">
    <property type="entry name" value="BUG"/>
</dbReference>
<reference evidence="2 3" key="1">
    <citation type="submission" date="2019-01" db="EMBL/GenBank/DDBJ databases">
        <authorList>
            <person name="Chen W.-M."/>
        </authorList>
    </citation>
    <scope>NUCLEOTIDE SEQUENCE [LARGE SCALE GENOMIC DNA]</scope>
    <source>
        <strain evidence="2 3">CCP-6</strain>
    </source>
</reference>
<dbReference type="Proteomes" id="UP000282957">
    <property type="component" value="Unassembled WGS sequence"/>
</dbReference>
<proteinExistence type="inferred from homology"/>
<gene>
    <name evidence="2" type="ORF">EOD42_22845</name>
</gene>
<comment type="similarity">
    <text evidence="1">Belongs to the UPF0065 (bug) family.</text>
</comment>
<dbReference type="Gene3D" id="3.40.190.10">
    <property type="entry name" value="Periplasmic binding protein-like II"/>
    <property type="match status" value="1"/>
</dbReference>
<comment type="caution">
    <text evidence="2">The sequence shown here is derived from an EMBL/GenBank/DDBJ whole genome shotgun (WGS) entry which is preliminary data.</text>
</comment>
<dbReference type="PIRSF" id="PIRSF017082">
    <property type="entry name" value="YflP"/>
    <property type="match status" value="1"/>
</dbReference>
<accession>A0A437M1F7</accession>
<dbReference type="PANTHER" id="PTHR42928:SF5">
    <property type="entry name" value="BLR1237 PROTEIN"/>
    <property type="match status" value="1"/>
</dbReference>
<evidence type="ECO:0000313" key="2">
    <source>
        <dbReference type="EMBL" id="RVT91507.1"/>
    </source>
</evidence>
<dbReference type="EMBL" id="SACL01000011">
    <property type="protein sequence ID" value="RVT91507.1"/>
    <property type="molecule type" value="Genomic_DNA"/>
</dbReference>
<dbReference type="OrthoDB" id="7250567at2"/>
<dbReference type="InterPro" id="IPR042100">
    <property type="entry name" value="Bug_dom1"/>
</dbReference>